<dbReference type="KEGG" id="hbq:QI031_30330"/>
<feature type="region of interest" description="Disordered" evidence="1">
    <location>
        <begin position="44"/>
        <end position="65"/>
    </location>
</feature>
<protein>
    <submittedName>
        <fullName evidence="3">Uncharacterized protein</fullName>
    </submittedName>
</protein>
<reference evidence="3 4" key="1">
    <citation type="journal article" date="2023" name="Limnol Oceanogr Lett">
        <title>Environmental adaptations by the intertidal Antarctic cyanobacterium Halotia branconii CENA392 as revealed using long-read genome sequencing.</title>
        <authorList>
            <person name="Dextro R.B."/>
            <person name="Delbaje E."/>
            <person name="Freitas P.N.N."/>
            <person name="Geraldes V."/>
            <person name="Pinto E."/>
            <person name="Long P.F."/>
            <person name="Fiore M.F."/>
        </authorList>
    </citation>
    <scope>NUCLEOTIDE SEQUENCE [LARGE SCALE GENOMIC DNA]</scope>
    <source>
        <strain evidence="3 4">CENA392</strain>
        <plasmid evidence="3 4">unnamed1</plasmid>
    </source>
</reference>
<dbReference type="RefSeq" id="WP_281486300.1">
    <property type="nucleotide sequence ID" value="NZ_CP124544.1"/>
</dbReference>
<dbReference type="EMBL" id="CP124544">
    <property type="protein sequence ID" value="WGV29104.1"/>
    <property type="molecule type" value="Genomic_DNA"/>
</dbReference>
<keyword evidence="2" id="KW-1133">Transmembrane helix</keyword>
<keyword evidence="2" id="KW-0812">Transmembrane</keyword>
<keyword evidence="3" id="KW-0614">Plasmid</keyword>
<geneLocation type="plasmid" evidence="3 4">
    <name>unnamed1</name>
</geneLocation>
<evidence type="ECO:0000313" key="4">
    <source>
        <dbReference type="Proteomes" id="UP001223520"/>
    </source>
</evidence>
<proteinExistence type="predicted"/>
<evidence type="ECO:0000256" key="1">
    <source>
        <dbReference type="SAM" id="MobiDB-lite"/>
    </source>
</evidence>
<dbReference type="Proteomes" id="UP001223520">
    <property type="component" value="Plasmid unnamed1"/>
</dbReference>
<evidence type="ECO:0000313" key="3">
    <source>
        <dbReference type="EMBL" id="WGV29104.1"/>
    </source>
</evidence>
<name>A0AAJ6NYI7_9CYAN</name>
<dbReference type="AlphaFoldDB" id="A0AAJ6NYI7"/>
<feature type="transmembrane region" description="Helical" evidence="2">
    <location>
        <begin position="6"/>
        <end position="24"/>
    </location>
</feature>
<gene>
    <name evidence="3" type="ORF">QI031_30330</name>
</gene>
<organism evidence="3 4">
    <name type="scientific">Halotia branconii CENA392</name>
    <dbReference type="NCBI Taxonomy" id="1539056"/>
    <lineage>
        <taxon>Bacteria</taxon>
        <taxon>Bacillati</taxon>
        <taxon>Cyanobacteriota</taxon>
        <taxon>Cyanophyceae</taxon>
        <taxon>Nostocales</taxon>
        <taxon>Nodulariaceae</taxon>
        <taxon>Halotia</taxon>
    </lineage>
</organism>
<accession>A0AAJ6NYI7</accession>
<keyword evidence="4" id="KW-1185">Reference proteome</keyword>
<evidence type="ECO:0000256" key="2">
    <source>
        <dbReference type="SAM" id="Phobius"/>
    </source>
</evidence>
<sequence>MECRVFYSPACLTGWAFSLTYYIFSFKTLENMELIKKSQRPIIKKPTTPEPLQQNPVDEAQPITEQPVATEDQAREYIPGYVPVFENPPVQSVSNSGWQVSDIWKDIRVDAFYD</sequence>
<keyword evidence="2" id="KW-0472">Membrane</keyword>